<dbReference type="GO" id="GO:0046856">
    <property type="term" value="P:phosphatidylinositol dephosphorylation"/>
    <property type="evidence" value="ECO:0007669"/>
    <property type="project" value="InterPro"/>
</dbReference>
<keyword evidence="2" id="KW-0378">Hydrolase</keyword>
<evidence type="ECO:0000313" key="5">
    <source>
        <dbReference type="Proteomes" id="UP001152523"/>
    </source>
</evidence>
<keyword evidence="5" id="KW-1185">Reference proteome</keyword>
<accession>A0AAV0EZY8</accession>
<dbReference type="InterPro" id="IPR000300">
    <property type="entry name" value="IPPc"/>
</dbReference>
<dbReference type="GO" id="GO:0004439">
    <property type="term" value="F:phosphatidylinositol-4,5-bisphosphate 5-phosphatase activity"/>
    <property type="evidence" value="ECO:0007669"/>
    <property type="project" value="TreeGrafter"/>
</dbReference>
<proteinExistence type="inferred from homology"/>
<dbReference type="Pfam" id="PF22669">
    <property type="entry name" value="Exo_endo_phos2"/>
    <property type="match status" value="2"/>
</dbReference>
<sequence length="609" mass="69952">MQRGSKLRSQAELLWPHVVMPKWLKISNRDSDYSADSELTSDSDSDQDFCEFPRKPRLKDESDCEVEMDANETFPRLRRRKSETFRAQYISSKEVRVCVGTWNVGGKLPSDDLDLEGWLNIGKPADMYVLGFQEIIPLNAGNIFGSEDSRPVSKWENIIRESLNQIPSGNKFKSFTGPSSPSRFKRSENIHDIEQRTVLESDSDEGEEEVVPLGEEEFNEYVEVNDRKDMIFPERESSLPRRIDRLNCFKHEECEENADEQKLQCGKKLTKTLGATQKIGLCWPEPQLDSLPQDIFERSNSFKSLNSIKASQSFRTYRSFNLTSNSQNKVQPDVALLGDIDLESMIKRKRRPPYVRIISKQMVGIFLTIWVRRGLRKHIQNLDVSTVGVGVMGFIGNKGSISVSMSIHQTLCCFVCTHLASGEKDSDVVKRNADVHEIQRRTHFSAYSTIRLPRSISDHEKIIWLGDLNYRMDLSYEKTRELISKKEWSKLTESDQLTKELKKGHTFDGWAEGILNFPPTYKYDINSENYIGEDAKCGKRTPAWCDRILSYGKGMRLLNYGRSDIRLSDHRPVTASYMVEVEIFCPRKLQRALAFTNAEIDKEDGILTS</sequence>
<dbReference type="EMBL" id="CAMAPF010000951">
    <property type="protein sequence ID" value="CAH9128775.1"/>
    <property type="molecule type" value="Genomic_DNA"/>
</dbReference>
<comment type="caution">
    <text evidence="4">The sequence shown here is derived from an EMBL/GenBank/DDBJ whole genome shotgun (WGS) entry which is preliminary data.</text>
</comment>
<dbReference type="Proteomes" id="UP001152523">
    <property type="component" value="Unassembled WGS sequence"/>
</dbReference>
<dbReference type="FunFam" id="3.60.10.10:FF:000038">
    <property type="entry name" value="type IV inositol polyphosphate 5-phosphatase 3"/>
    <property type="match status" value="1"/>
</dbReference>
<dbReference type="GO" id="GO:0034485">
    <property type="term" value="F:phosphatidylinositol-3,4,5-trisphosphate 5-phosphatase activity"/>
    <property type="evidence" value="ECO:0007669"/>
    <property type="project" value="TreeGrafter"/>
</dbReference>
<name>A0AAV0EZY8_9ASTE</name>
<dbReference type="SUPFAM" id="SSF56219">
    <property type="entry name" value="DNase I-like"/>
    <property type="match status" value="2"/>
</dbReference>
<organism evidence="4 5">
    <name type="scientific">Cuscuta epithymum</name>
    <dbReference type="NCBI Taxonomy" id="186058"/>
    <lineage>
        <taxon>Eukaryota</taxon>
        <taxon>Viridiplantae</taxon>
        <taxon>Streptophyta</taxon>
        <taxon>Embryophyta</taxon>
        <taxon>Tracheophyta</taxon>
        <taxon>Spermatophyta</taxon>
        <taxon>Magnoliopsida</taxon>
        <taxon>eudicotyledons</taxon>
        <taxon>Gunneridae</taxon>
        <taxon>Pentapetalae</taxon>
        <taxon>asterids</taxon>
        <taxon>lamiids</taxon>
        <taxon>Solanales</taxon>
        <taxon>Convolvulaceae</taxon>
        <taxon>Cuscuteae</taxon>
        <taxon>Cuscuta</taxon>
        <taxon>Cuscuta subgen. Cuscuta</taxon>
    </lineage>
</organism>
<dbReference type="GO" id="GO:0004445">
    <property type="term" value="F:inositol-polyphosphate 5-phosphatase activity"/>
    <property type="evidence" value="ECO:0007669"/>
    <property type="project" value="InterPro"/>
</dbReference>
<gene>
    <name evidence="4" type="ORF">CEPIT_LOCUS29334</name>
</gene>
<evidence type="ECO:0000256" key="1">
    <source>
        <dbReference type="ARBA" id="ARBA00010768"/>
    </source>
</evidence>
<evidence type="ECO:0000259" key="3">
    <source>
        <dbReference type="SMART" id="SM00128"/>
    </source>
</evidence>
<dbReference type="InterPro" id="IPR045849">
    <property type="entry name" value="IP5P_plant"/>
</dbReference>
<dbReference type="Gene3D" id="3.60.10.10">
    <property type="entry name" value="Endonuclease/exonuclease/phosphatase"/>
    <property type="match status" value="2"/>
</dbReference>
<evidence type="ECO:0000313" key="4">
    <source>
        <dbReference type="EMBL" id="CAH9128775.1"/>
    </source>
</evidence>
<evidence type="ECO:0000256" key="2">
    <source>
        <dbReference type="ARBA" id="ARBA00022801"/>
    </source>
</evidence>
<dbReference type="AlphaFoldDB" id="A0AAV0EZY8"/>
<dbReference type="InterPro" id="IPR036691">
    <property type="entry name" value="Endo/exonu/phosph_ase_sf"/>
</dbReference>
<reference evidence="4" key="1">
    <citation type="submission" date="2022-07" db="EMBL/GenBank/DDBJ databases">
        <authorList>
            <person name="Macas J."/>
            <person name="Novak P."/>
            <person name="Neumann P."/>
        </authorList>
    </citation>
    <scope>NUCLEOTIDE SEQUENCE</scope>
</reference>
<dbReference type="PANTHER" id="PTHR45666:SF5">
    <property type="entry name" value="TYPE IV INOSITOL POLYPHOSPHATE 5-PHOSPHATASE 3"/>
    <property type="match status" value="1"/>
</dbReference>
<dbReference type="SMART" id="SM00128">
    <property type="entry name" value="IPPc"/>
    <property type="match status" value="1"/>
</dbReference>
<protein>
    <recommendedName>
        <fullName evidence="3">Inositol polyphosphate-related phosphatase domain-containing protein</fullName>
    </recommendedName>
</protein>
<dbReference type="PANTHER" id="PTHR45666">
    <property type="entry name" value="TYPE IV INOSITOL POLYPHOSPHATE 5-PHOSPHATASE 9"/>
    <property type="match status" value="1"/>
</dbReference>
<feature type="domain" description="Inositol polyphosphate-related phosphatase" evidence="3">
    <location>
        <begin position="257"/>
        <end position="586"/>
    </location>
</feature>
<comment type="similarity">
    <text evidence="1">Belongs to the inositol polyphosphate 5-phosphatase family.</text>
</comment>